<sequence length="243" mass="28856">MENSKIYDSFQHELEDYVRKQKARGLQPEVCFRKMTEDSAYRERSHTAPKPLMLEQRPFFRRSHAFSNSHERQRAVENQLPPWFKFHHSKQRLESLNHCQEKHDHFFKNLWLPSPPVQGKTPVPQAAQHRKDTSHLWEQGPTRAHQAGDQEGRRRRSREEGREGRSKEGQVEGKTKHHEDGDSHKESKKARVQPVSTEKPKHRRKRHQDTTKEGRRSQREKKQPGKESTQERDLWDEAILGCC</sequence>
<gene>
    <name evidence="2" type="ORF">NYPRO_LOCUS9477</name>
</gene>
<dbReference type="Proteomes" id="UP000645828">
    <property type="component" value="Unassembled WGS sequence"/>
</dbReference>
<name>A0A811YQR7_NYCPR</name>
<protein>
    <submittedName>
        <fullName evidence="2">(raccoon dog) hypothetical protein</fullName>
    </submittedName>
</protein>
<comment type="caution">
    <text evidence="2">The sequence shown here is derived from an EMBL/GenBank/DDBJ whole genome shotgun (WGS) entry which is preliminary data.</text>
</comment>
<dbReference type="EMBL" id="CAJHUB010000677">
    <property type="protein sequence ID" value="CAD7676682.1"/>
    <property type="molecule type" value="Genomic_DNA"/>
</dbReference>
<accession>A0A811YQR7</accession>
<feature type="region of interest" description="Disordered" evidence="1">
    <location>
        <begin position="110"/>
        <end position="243"/>
    </location>
</feature>
<dbReference type="PANTHER" id="PTHR46742">
    <property type="entry name" value="LYSINE-RICH COILED-COIL PROTEIN 1"/>
    <property type="match status" value="1"/>
</dbReference>
<feature type="compositionally biased region" description="Basic and acidic residues" evidence="1">
    <location>
        <begin position="146"/>
        <end position="185"/>
    </location>
</feature>
<evidence type="ECO:0000256" key="1">
    <source>
        <dbReference type="SAM" id="MobiDB-lite"/>
    </source>
</evidence>
<evidence type="ECO:0000313" key="3">
    <source>
        <dbReference type="Proteomes" id="UP000645828"/>
    </source>
</evidence>
<reference evidence="2" key="1">
    <citation type="submission" date="2020-12" db="EMBL/GenBank/DDBJ databases">
        <authorList>
            <consortium name="Molecular Ecology Group"/>
        </authorList>
    </citation>
    <scope>NUCLEOTIDE SEQUENCE</scope>
    <source>
        <strain evidence="2">TBG_1078</strain>
    </source>
</reference>
<dbReference type="AlphaFoldDB" id="A0A811YQR7"/>
<organism evidence="2 3">
    <name type="scientific">Nyctereutes procyonoides</name>
    <name type="common">Raccoon dog</name>
    <name type="synonym">Canis procyonoides</name>
    <dbReference type="NCBI Taxonomy" id="34880"/>
    <lineage>
        <taxon>Eukaryota</taxon>
        <taxon>Metazoa</taxon>
        <taxon>Chordata</taxon>
        <taxon>Craniata</taxon>
        <taxon>Vertebrata</taxon>
        <taxon>Euteleostomi</taxon>
        <taxon>Mammalia</taxon>
        <taxon>Eutheria</taxon>
        <taxon>Laurasiatheria</taxon>
        <taxon>Carnivora</taxon>
        <taxon>Caniformia</taxon>
        <taxon>Canidae</taxon>
        <taxon>Nyctereutes</taxon>
    </lineage>
</organism>
<feature type="compositionally biased region" description="Basic and acidic residues" evidence="1">
    <location>
        <begin position="208"/>
        <end position="235"/>
    </location>
</feature>
<evidence type="ECO:0000313" key="2">
    <source>
        <dbReference type="EMBL" id="CAD7676682.1"/>
    </source>
</evidence>
<dbReference type="PANTHER" id="PTHR46742:SF1">
    <property type="entry name" value="LYSINE RICH COILED-COIL 1"/>
    <property type="match status" value="1"/>
</dbReference>
<keyword evidence="3" id="KW-1185">Reference proteome</keyword>
<proteinExistence type="predicted"/>